<feature type="transmembrane region" description="Helical" evidence="1">
    <location>
        <begin position="181"/>
        <end position="200"/>
    </location>
</feature>
<keyword evidence="4" id="KW-1185">Reference proteome</keyword>
<feature type="domain" description="VTT" evidence="2">
    <location>
        <begin position="66"/>
        <end position="164"/>
    </location>
</feature>
<evidence type="ECO:0000313" key="4">
    <source>
        <dbReference type="Proteomes" id="UP001595613"/>
    </source>
</evidence>
<name>A0ABV7X4U2_9HYPH</name>
<feature type="transmembrane region" description="Helical" evidence="1">
    <location>
        <begin position="28"/>
        <end position="48"/>
    </location>
</feature>
<keyword evidence="1" id="KW-0472">Membrane</keyword>
<dbReference type="EMBL" id="JBHRYD010000007">
    <property type="protein sequence ID" value="MFC3705085.1"/>
    <property type="molecule type" value="Genomic_DNA"/>
</dbReference>
<evidence type="ECO:0000256" key="1">
    <source>
        <dbReference type="SAM" id="Phobius"/>
    </source>
</evidence>
<feature type="transmembrane region" description="Helical" evidence="1">
    <location>
        <begin position="60"/>
        <end position="85"/>
    </location>
</feature>
<dbReference type="RefSeq" id="WP_380096811.1">
    <property type="nucleotide sequence ID" value="NZ_JBHRYD010000007.1"/>
</dbReference>
<keyword evidence="1" id="KW-0812">Transmembrane</keyword>
<protein>
    <submittedName>
        <fullName evidence="3">YqaA family protein</fullName>
    </submittedName>
</protein>
<dbReference type="PANTHER" id="PTHR42709:SF11">
    <property type="entry name" value="DEDA FAMILY PROTEIN"/>
    <property type="match status" value="1"/>
</dbReference>
<dbReference type="PANTHER" id="PTHR42709">
    <property type="entry name" value="ALKALINE PHOSPHATASE LIKE PROTEIN"/>
    <property type="match status" value="1"/>
</dbReference>
<accession>A0ABV7X4U2</accession>
<reference evidence="4" key="1">
    <citation type="journal article" date="2019" name="Int. J. Syst. Evol. Microbiol.">
        <title>The Global Catalogue of Microorganisms (GCM) 10K type strain sequencing project: providing services to taxonomists for standard genome sequencing and annotation.</title>
        <authorList>
            <consortium name="The Broad Institute Genomics Platform"/>
            <consortium name="The Broad Institute Genome Sequencing Center for Infectious Disease"/>
            <person name="Wu L."/>
            <person name="Ma J."/>
        </authorList>
    </citation>
    <scope>NUCLEOTIDE SEQUENCE [LARGE SCALE GENOMIC DNA]</scope>
    <source>
        <strain evidence="4">KCTC 42281</strain>
    </source>
</reference>
<comment type="caution">
    <text evidence="3">The sequence shown here is derived from an EMBL/GenBank/DDBJ whole genome shotgun (WGS) entry which is preliminary data.</text>
</comment>
<keyword evidence="1" id="KW-1133">Transmembrane helix</keyword>
<evidence type="ECO:0000313" key="3">
    <source>
        <dbReference type="EMBL" id="MFC3705085.1"/>
    </source>
</evidence>
<evidence type="ECO:0000259" key="2">
    <source>
        <dbReference type="Pfam" id="PF09335"/>
    </source>
</evidence>
<proteinExistence type="predicted"/>
<gene>
    <name evidence="3" type="ORF">ACFOOL_09980</name>
</gene>
<organism evidence="3 4">
    <name type="scientific">Devosia honganensis</name>
    <dbReference type="NCBI Taxonomy" id="1610527"/>
    <lineage>
        <taxon>Bacteria</taxon>
        <taxon>Pseudomonadati</taxon>
        <taxon>Pseudomonadota</taxon>
        <taxon>Alphaproteobacteria</taxon>
        <taxon>Hyphomicrobiales</taxon>
        <taxon>Devosiaceae</taxon>
        <taxon>Devosia</taxon>
    </lineage>
</organism>
<dbReference type="Pfam" id="PF09335">
    <property type="entry name" value="VTT_dom"/>
    <property type="match status" value="1"/>
</dbReference>
<dbReference type="Proteomes" id="UP001595613">
    <property type="component" value="Unassembled WGS sequence"/>
</dbReference>
<dbReference type="InterPro" id="IPR051311">
    <property type="entry name" value="DedA_domain"/>
</dbReference>
<sequence>MTDIAPAAKVSLYDRLKKATRHRLAEPILALLCFLEAMILPIFPEIMLAPMIIADRMRAWRLAAICTIASVTGGLAGYAIGYFLFDSVGRAIIDFYGAGEGFESLRHSFVANGPLMILIGALSPIPYKVITITSGVAGLDLWTFIIYGLIGRGLRYFVPCGLFYFFGPVASEFIERHKKWAGWGMVVLVVAGFAMAPLLFPKSHGPATEIAVEQMTAVDEVVPRELLPNPGELLGGGGEDAPGE</sequence>
<dbReference type="InterPro" id="IPR032816">
    <property type="entry name" value="VTT_dom"/>
</dbReference>